<organism evidence="3 5">
    <name type="scientific">Medicago truncatula</name>
    <name type="common">Barrel medic</name>
    <name type="synonym">Medicago tribuloides</name>
    <dbReference type="NCBI Taxonomy" id="3880"/>
    <lineage>
        <taxon>Eukaryota</taxon>
        <taxon>Viridiplantae</taxon>
        <taxon>Streptophyta</taxon>
        <taxon>Embryophyta</taxon>
        <taxon>Tracheophyta</taxon>
        <taxon>Spermatophyta</taxon>
        <taxon>Magnoliopsida</taxon>
        <taxon>eudicotyledons</taxon>
        <taxon>Gunneridae</taxon>
        <taxon>Pentapetalae</taxon>
        <taxon>rosids</taxon>
        <taxon>fabids</taxon>
        <taxon>Fabales</taxon>
        <taxon>Fabaceae</taxon>
        <taxon>Papilionoideae</taxon>
        <taxon>50 kb inversion clade</taxon>
        <taxon>NPAAA clade</taxon>
        <taxon>Hologalegina</taxon>
        <taxon>IRL clade</taxon>
        <taxon>Trifolieae</taxon>
        <taxon>Medicago</taxon>
    </lineage>
</organism>
<evidence type="ECO:0000313" key="5">
    <source>
        <dbReference type="Proteomes" id="UP000002051"/>
    </source>
</evidence>
<dbReference type="EnsemblPlants" id="AES78759">
    <property type="protein sequence ID" value="AES78759"/>
    <property type="gene ID" value="MTR_7g045120"/>
</dbReference>
<protein>
    <recommendedName>
        <fullName evidence="2">Putative plant transposon protein domain-containing protein</fullName>
    </recommendedName>
</protein>
<dbReference type="PaxDb" id="3880-AES78759"/>
<dbReference type="InterPro" id="IPR046796">
    <property type="entry name" value="Transposase_32_dom"/>
</dbReference>
<sequence>MARTKGTGNTNPDDSPPSPSPTRSPSPPSPPVKKLPSSSPPFDSTPQSPKETTPFETPPQSTLNNSTEQIMQDDYLTTETTPEKTPLKNDEELPFIPDPESFHPLAMVLYVEPQPTSVNLNFNTPREVVEDQQTAPQEPPSLNKMAPNLRNATKRKFSPKKAKSAPNPRPRKSLRLRFAVGTKKINSVDTTVHEISDSDEEIEPSTPLAEKTPSPIKPKPKSIKKVLKPPIKESRSKTAQPERSPKGFSENPSDKDYELSSDYSPECSPKRKDPSKQKIIHISKGKREPLFDPSLKKDFKEKWGNRSIGIGRYYDFVKLEKDKVVLKEYVDEQGWTKFLQLRERHYPKLIQAFYFMAEAYPEESLIVSRIKDVEIRLTPQVISNTLGISNTGQTVFGDDWFEKLEVNSENVYKLLFKPNVTEFVFSNLLPTPKMLNGISQHCVLPRNGNFQHVSSNDLLIMYHLFMKEKLSLPHIIIHNMINIIHSRNKKSCLPYGMCHTPILDRLKSLVRILKWFTFPFYSFFTI</sequence>
<dbReference type="AlphaFoldDB" id="G7KTY6"/>
<feature type="domain" description="Putative plant transposon protein" evidence="2">
    <location>
        <begin position="332"/>
        <end position="502"/>
    </location>
</feature>
<feature type="compositionally biased region" description="Basic residues" evidence="1">
    <location>
        <begin position="152"/>
        <end position="175"/>
    </location>
</feature>
<proteinExistence type="predicted"/>
<feature type="compositionally biased region" description="Polar residues" evidence="1">
    <location>
        <begin position="42"/>
        <end position="70"/>
    </location>
</feature>
<feature type="region of interest" description="Disordered" evidence="1">
    <location>
        <begin position="127"/>
        <end position="279"/>
    </location>
</feature>
<feature type="region of interest" description="Disordered" evidence="1">
    <location>
        <begin position="1"/>
        <end position="99"/>
    </location>
</feature>
<evidence type="ECO:0000256" key="1">
    <source>
        <dbReference type="SAM" id="MobiDB-lite"/>
    </source>
</evidence>
<keyword evidence="5" id="KW-1185">Reference proteome</keyword>
<dbReference type="HOGENOM" id="CLU_027050_0_0_1"/>
<gene>
    <name evidence="3" type="ordered locus">MTR_7g045120</name>
</gene>
<name>G7KTY6_MEDTR</name>
<feature type="compositionally biased region" description="Pro residues" evidence="1">
    <location>
        <begin position="14"/>
        <end position="33"/>
    </location>
</feature>
<dbReference type="Proteomes" id="UP000002051">
    <property type="component" value="Unassembled WGS sequence"/>
</dbReference>
<dbReference type="Pfam" id="PF20167">
    <property type="entry name" value="Transposase_32"/>
    <property type="match status" value="1"/>
</dbReference>
<feature type="compositionally biased region" description="Basic residues" evidence="1">
    <location>
        <begin position="218"/>
        <end position="227"/>
    </location>
</feature>
<reference evidence="3 5" key="2">
    <citation type="journal article" date="2014" name="BMC Genomics">
        <title>An improved genome release (version Mt4.0) for the model legume Medicago truncatula.</title>
        <authorList>
            <person name="Tang H."/>
            <person name="Krishnakumar V."/>
            <person name="Bidwell S."/>
            <person name="Rosen B."/>
            <person name="Chan A."/>
            <person name="Zhou S."/>
            <person name="Gentzbittel L."/>
            <person name="Childs K.L."/>
            <person name="Yandell M."/>
            <person name="Gundlach H."/>
            <person name="Mayer K.F."/>
            <person name="Schwartz D.C."/>
            <person name="Town C.D."/>
        </authorList>
    </citation>
    <scope>GENOME REANNOTATION</scope>
    <source>
        <strain evidence="4 5">cv. Jemalong A17</strain>
    </source>
</reference>
<reference evidence="3 5" key="1">
    <citation type="journal article" date="2011" name="Nature">
        <title>The Medicago genome provides insight into the evolution of rhizobial symbioses.</title>
        <authorList>
            <person name="Young N.D."/>
            <person name="Debelle F."/>
            <person name="Oldroyd G.E."/>
            <person name="Geurts R."/>
            <person name="Cannon S.B."/>
            <person name="Udvardi M.K."/>
            <person name="Benedito V.A."/>
            <person name="Mayer K.F."/>
            <person name="Gouzy J."/>
            <person name="Schoof H."/>
            <person name="Van de Peer Y."/>
            <person name="Proost S."/>
            <person name="Cook D.R."/>
            <person name="Meyers B.C."/>
            <person name="Spannagl M."/>
            <person name="Cheung F."/>
            <person name="De Mita S."/>
            <person name="Krishnakumar V."/>
            <person name="Gundlach H."/>
            <person name="Zhou S."/>
            <person name="Mudge J."/>
            <person name="Bharti A.K."/>
            <person name="Murray J.D."/>
            <person name="Naoumkina M.A."/>
            <person name="Rosen B."/>
            <person name="Silverstein K.A."/>
            <person name="Tang H."/>
            <person name="Rombauts S."/>
            <person name="Zhao P.X."/>
            <person name="Zhou P."/>
            <person name="Barbe V."/>
            <person name="Bardou P."/>
            <person name="Bechner M."/>
            <person name="Bellec A."/>
            <person name="Berger A."/>
            <person name="Berges H."/>
            <person name="Bidwell S."/>
            <person name="Bisseling T."/>
            <person name="Choisne N."/>
            <person name="Couloux A."/>
            <person name="Denny R."/>
            <person name="Deshpande S."/>
            <person name="Dai X."/>
            <person name="Doyle J.J."/>
            <person name="Dudez A.M."/>
            <person name="Farmer A.D."/>
            <person name="Fouteau S."/>
            <person name="Franken C."/>
            <person name="Gibelin C."/>
            <person name="Gish J."/>
            <person name="Goldstein S."/>
            <person name="Gonzalez A.J."/>
            <person name="Green P.J."/>
            <person name="Hallab A."/>
            <person name="Hartog M."/>
            <person name="Hua A."/>
            <person name="Humphray S.J."/>
            <person name="Jeong D.H."/>
            <person name="Jing Y."/>
            <person name="Jocker A."/>
            <person name="Kenton S.M."/>
            <person name="Kim D.J."/>
            <person name="Klee K."/>
            <person name="Lai H."/>
            <person name="Lang C."/>
            <person name="Lin S."/>
            <person name="Macmil S.L."/>
            <person name="Magdelenat G."/>
            <person name="Matthews L."/>
            <person name="McCorrison J."/>
            <person name="Monaghan E.L."/>
            <person name="Mun J.H."/>
            <person name="Najar F.Z."/>
            <person name="Nicholson C."/>
            <person name="Noirot C."/>
            <person name="O'Bleness M."/>
            <person name="Paule C.R."/>
            <person name="Poulain J."/>
            <person name="Prion F."/>
            <person name="Qin B."/>
            <person name="Qu C."/>
            <person name="Retzel E.F."/>
            <person name="Riddle C."/>
            <person name="Sallet E."/>
            <person name="Samain S."/>
            <person name="Samson N."/>
            <person name="Sanders I."/>
            <person name="Saurat O."/>
            <person name="Scarpelli C."/>
            <person name="Schiex T."/>
            <person name="Segurens B."/>
            <person name="Severin A.J."/>
            <person name="Sherrier D.J."/>
            <person name="Shi R."/>
            <person name="Sims S."/>
            <person name="Singer S.R."/>
            <person name="Sinharoy S."/>
            <person name="Sterck L."/>
            <person name="Viollet A."/>
            <person name="Wang B.B."/>
            <person name="Wang K."/>
            <person name="Wang M."/>
            <person name="Wang X."/>
            <person name="Warfsmann J."/>
            <person name="Weissenbach J."/>
            <person name="White D.D."/>
            <person name="White J.D."/>
            <person name="Wiley G.B."/>
            <person name="Wincker P."/>
            <person name="Xing Y."/>
            <person name="Yang L."/>
            <person name="Yao Z."/>
            <person name="Ying F."/>
            <person name="Zhai J."/>
            <person name="Zhou L."/>
            <person name="Zuber A."/>
            <person name="Denarie J."/>
            <person name="Dixon R.A."/>
            <person name="May G.D."/>
            <person name="Schwartz D.C."/>
            <person name="Rogers J."/>
            <person name="Quetier F."/>
            <person name="Town C.D."/>
            <person name="Roe B.A."/>
        </authorList>
    </citation>
    <scope>NUCLEOTIDE SEQUENCE [LARGE SCALE GENOMIC DNA]</scope>
    <source>
        <strain evidence="3">A17</strain>
        <strain evidence="4 5">cv. Jemalong A17</strain>
    </source>
</reference>
<feature type="compositionally biased region" description="Polar residues" evidence="1">
    <location>
        <begin position="1"/>
        <end position="11"/>
    </location>
</feature>
<dbReference type="EMBL" id="CM001223">
    <property type="protein sequence ID" value="AES78759.1"/>
    <property type="molecule type" value="Genomic_DNA"/>
</dbReference>
<evidence type="ECO:0000313" key="3">
    <source>
        <dbReference type="EMBL" id="AES78759.1"/>
    </source>
</evidence>
<feature type="compositionally biased region" description="Basic and acidic residues" evidence="1">
    <location>
        <begin position="81"/>
        <end position="91"/>
    </location>
</feature>
<evidence type="ECO:0000259" key="2">
    <source>
        <dbReference type="Pfam" id="PF20167"/>
    </source>
</evidence>
<evidence type="ECO:0000313" key="4">
    <source>
        <dbReference type="EnsemblPlants" id="AES78759"/>
    </source>
</evidence>
<accession>G7KTY6</accession>
<reference evidence="4" key="3">
    <citation type="submission" date="2015-04" db="UniProtKB">
        <authorList>
            <consortium name="EnsemblPlants"/>
        </authorList>
    </citation>
    <scope>IDENTIFICATION</scope>
    <source>
        <strain evidence="4">cv. Jemalong A17</strain>
    </source>
</reference>